<evidence type="ECO:0000256" key="1">
    <source>
        <dbReference type="SAM" id="MobiDB-lite"/>
    </source>
</evidence>
<feature type="region of interest" description="Disordered" evidence="1">
    <location>
        <begin position="42"/>
        <end position="72"/>
    </location>
</feature>
<dbReference type="AlphaFoldDB" id="A0A699V271"/>
<feature type="compositionally biased region" description="Polar residues" evidence="1">
    <location>
        <begin position="42"/>
        <end position="55"/>
    </location>
</feature>
<accession>A0A699V271</accession>
<evidence type="ECO:0000313" key="2">
    <source>
        <dbReference type="EMBL" id="GFD26334.1"/>
    </source>
</evidence>
<proteinExistence type="predicted"/>
<organism evidence="2">
    <name type="scientific">Tanacetum cinerariifolium</name>
    <name type="common">Dalmatian daisy</name>
    <name type="synonym">Chrysanthemum cinerariifolium</name>
    <dbReference type="NCBI Taxonomy" id="118510"/>
    <lineage>
        <taxon>Eukaryota</taxon>
        <taxon>Viridiplantae</taxon>
        <taxon>Streptophyta</taxon>
        <taxon>Embryophyta</taxon>
        <taxon>Tracheophyta</taxon>
        <taxon>Spermatophyta</taxon>
        <taxon>Magnoliopsida</taxon>
        <taxon>eudicotyledons</taxon>
        <taxon>Gunneridae</taxon>
        <taxon>Pentapetalae</taxon>
        <taxon>asterids</taxon>
        <taxon>campanulids</taxon>
        <taxon>Asterales</taxon>
        <taxon>Asteraceae</taxon>
        <taxon>Asteroideae</taxon>
        <taxon>Anthemideae</taxon>
        <taxon>Anthemidinae</taxon>
        <taxon>Tanacetum</taxon>
    </lineage>
</organism>
<gene>
    <name evidence="2" type="ORF">Tci_898303</name>
</gene>
<feature type="compositionally biased region" description="Low complexity" evidence="1">
    <location>
        <begin position="56"/>
        <end position="66"/>
    </location>
</feature>
<dbReference type="EMBL" id="BKCJ011367897">
    <property type="protein sequence ID" value="GFD26334.1"/>
    <property type="molecule type" value="Genomic_DNA"/>
</dbReference>
<reference evidence="2" key="1">
    <citation type="journal article" date="2019" name="Sci. Rep.">
        <title>Draft genome of Tanacetum cinerariifolium, the natural source of mosquito coil.</title>
        <authorList>
            <person name="Yamashiro T."/>
            <person name="Shiraishi A."/>
            <person name="Satake H."/>
            <person name="Nakayama K."/>
        </authorList>
    </citation>
    <scope>NUCLEOTIDE SEQUENCE</scope>
</reference>
<sequence>MSLPSKWKTHILILRNKADLEEQSLDDLFNSLKIYEIEVKQSSSPGTASQNLAFVSSTQTDSTTDSFSAAAK</sequence>
<name>A0A699V271_TANCI</name>
<comment type="caution">
    <text evidence="2">The sequence shown here is derived from an EMBL/GenBank/DDBJ whole genome shotgun (WGS) entry which is preliminary data.</text>
</comment>
<protein>
    <submittedName>
        <fullName evidence="2">Uncharacterized protein</fullName>
    </submittedName>
</protein>
<feature type="non-terminal residue" evidence="2">
    <location>
        <position position="72"/>
    </location>
</feature>